<evidence type="ECO:0000256" key="1">
    <source>
        <dbReference type="SAM" id="Phobius"/>
    </source>
</evidence>
<comment type="caution">
    <text evidence="3">The sequence shown here is derived from an EMBL/GenBank/DDBJ whole genome shotgun (WGS) entry which is preliminary data.</text>
</comment>
<protein>
    <submittedName>
        <fullName evidence="3">Uncharacterized protein</fullName>
    </submittedName>
</protein>
<evidence type="ECO:0000313" key="4">
    <source>
        <dbReference type="EMBL" id="KAJ6809923.1"/>
    </source>
</evidence>
<feature type="transmembrane region" description="Helical" evidence="1">
    <location>
        <begin position="12"/>
        <end position="29"/>
    </location>
</feature>
<feature type="chain" id="PRO_5044718707" evidence="2">
    <location>
        <begin position="21"/>
        <end position="45"/>
    </location>
</feature>
<accession>A0AAX6F0J8</accession>
<dbReference type="EMBL" id="JANAVB010032819">
    <property type="protein sequence ID" value="KAJ6809923.1"/>
    <property type="molecule type" value="Genomic_DNA"/>
</dbReference>
<reference evidence="3" key="1">
    <citation type="journal article" date="2023" name="GigaByte">
        <title>Genome assembly of the bearded iris, Iris pallida Lam.</title>
        <authorList>
            <person name="Bruccoleri R.E."/>
            <person name="Oakeley E.J."/>
            <person name="Faust A.M.E."/>
            <person name="Altorfer M."/>
            <person name="Dessus-Babus S."/>
            <person name="Burckhardt D."/>
            <person name="Oertli M."/>
            <person name="Naumann U."/>
            <person name="Petersen F."/>
            <person name="Wong J."/>
        </authorList>
    </citation>
    <scope>NUCLEOTIDE SEQUENCE</scope>
    <source>
        <strain evidence="3">GSM-AAB239-AS_SAM_17_03QT</strain>
    </source>
</reference>
<keyword evidence="5" id="KW-1185">Reference proteome</keyword>
<evidence type="ECO:0000313" key="3">
    <source>
        <dbReference type="EMBL" id="KAJ6809922.1"/>
    </source>
</evidence>
<dbReference type="EMBL" id="JANAVB010032819">
    <property type="protein sequence ID" value="KAJ6809922.1"/>
    <property type="molecule type" value="Genomic_DNA"/>
</dbReference>
<organism evidence="3 5">
    <name type="scientific">Iris pallida</name>
    <name type="common">Sweet iris</name>
    <dbReference type="NCBI Taxonomy" id="29817"/>
    <lineage>
        <taxon>Eukaryota</taxon>
        <taxon>Viridiplantae</taxon>
        <taxon>Streptophyta</taxon>
        <taxon>Embryophyta</taxon>
        <taxon>Tracheophyta</taxon>
        <taxon>Spermatophyta</taxon>
        <taxon>Magnoliopsida</taxon>
        <taxon>Liliopsida</taxon>
        <taxon>Asparagales</taxon>
        <taxon>Iridaceae</taxon>
        <taxon>Iridoideae</taxon>
        <taxon>Irideae</taxon>
        <taxon>Iris</taxon>
    </lineage>
</organism>
<feature type="signal peptide" evidence="2">
    <location>
        <begin position="1"/>
        <end position="20"/>
    </location>
</feature>
<name>A0AAX6F0J8_IRIPA</name>
<keyword evidence="1" id="KW-1133">Transmembrane helix</keyword>
<proteinExistence type="predicted"/>
<dbReference type="AlphaFoldDB" id="A0AAX6F0J8"/>
<evidence type="ECO:0000313" key="5">
    <source>
        <dbReference type="Proteomes" id="UP001140949"/>
    </source>
</evidence>
<keyword evidence="1" id="KW-0472">Membrane</keyword>
<keyword evidence="2" id="KW-0732">Signal</keyword>
<sequence length="45" mass="5198">MHLQMVPEHMSSIWFLLVGSLEIFVLQPVPFGQNRGFSSCSFRPF</sequence>
<keyword evidence="1" id="KW-0812">Transmembrane</keyword>
<reference evidence="3" key="2">
    <citation type="submission" date="2023-04" db="EMBL/GenBank/DDBJ databases">
        <authorList>
            <person name="Bruccoleri R.E."/>
            <person name="Oakeley E.J."/>
            <person name="Faust A.-M."/>
            <person name="Dessus-Babus S."/>
            <person name="Altorfer M."/>
            <person name="Burckhardt D."/>
            <person name="Oertli M."/>
            <person name="Naumann U."/>
            <person name="Petersen F."/>
            <person name="Wong J."/>
        </authorList>
    </citation>
    <scope>NUCLEOTIDE SEQUENCE</scope>
    <source>
        <strain evidence="3">GSM-AAB239-AS_SAM_17_03QT</strain>
        <tissue evidence="3">Leaf</tissue>
    </source>
</reference>
<evidence type="ECO:0000256" key="2">
    <source>
        <dbReference type="SAM" id="SignalP"/>
    </source>
</evidence>
<gene>
    <name evidence="3" type="ORF">M6B38_159410</name>
    <name evidence="4" type="ORF">M6B38_159415</name>
</gene>
<dbReference type="Proteomes" id="UP001140949">
    <property type="component" value="Unassembled WGS sequence"/>
</dbReference>